<dbReference type="SUPFAM" id="SSF52540">
    <property type="entry name" value="P-loop containing nucleoside triphosphate hydrolases"/>
    <property type="match status" value="1"/>
</dbReference>
<dbReference type="CDD" id="cd03257">
    <property type="entry name" value="ABC_NikE_OppD_transporters"/>
    <property type="match status" value="1"/>
</dbReference>
<dbReference type="InterPro" id="IPR027417">
    <property type="entry name" value="P-loop_NTPase"/>
</dbReference>
<dbReference type="InterPro" id="IPR017871">
    <property type="entry name" value="ABC_transporter-like_CS"/>
</dbReference>
<comment type="similarity">
    <text evidence="2">Belongs to the ABC transporter superfamily.</text>
</comment>
<dbReference type="PANTHER" id="PTHR43776:SF7">
    <property type="entry name" value="D,D-DIPEPTIDE TRANSPORT ATP-BINDING PROTEIN DDPF-RELATED"/>
    <property type="match status" value="1"/>
</dbReference>
<dbReference type="GO" id="GO:0016887">
    <property type="term" value="F:ATP hydrolysis activity"/>
    <property type="evidence" value="ECO:0007669"/>
    <property type="project" value="InterPro"/>
</dbReference>
<dbReference type="Proteomes" id="UP000199118">
    <property type="component" value="Unassembled WGS sequence"/>
</dbReference>
<feature type="region of interest" description="Disordered" evidence="6">
    <location>
        <begin position="336"/>
        <end position="357"/>
    </location>
</feature>
<dbReference type="STRING" id="356660.SAMN05444336_1011055"/>
<dbReference type="Pfam" id="PF00005">
    <property type="entry name" value="ABC_tran"/>
    <property type="match status" value="1"/>
</dbReference>
<dbReference type="GO" id="GO:0015833">
    <property type="term" value="P:peptide transport"/>
    <property type="evidence" value="ECO:0007669"/>
    <property type="project" value="InterPro"/>
</dbReference>
<keyword evidence="3" id="KW-0813">Transport</keyword>
<dbReference type="AlphaFoldDB" id="A0A1H2TNF8"/>
<dbReference type="GO" id="GO:0005886">
    <property type="term" value="C:plasma membrane"/>
    <property type="evidence" value="ECO:0007669"/>
    <property type="project" value="UniProtKB-SubCell"/>
</dbReference>
<evidence type="ECO:0000313" key="9">
    <source>
        <dbReference type="Proteomes" id="UP000199118"/>
    </source>
</evidence>
<dbReference type="Gene3D" id="3.40.50.300">
    <property type="entry name" value="P-loop containing nucleotide triphosphate hydrolases"/>
    <property type="match status" value="1"/>
</dbReference>
<proteinExistence type="inferred from homology"/>
<dbReference type="PROSITE" id="PS00211">
    <property type="entry name" value="ABC_TRANSPORTER_1"/>
    <property type="match status" value="1"/>
</dbReference>
<gene>
    <name evidence="8" type="ORF">SAMN05444336_1011055</name>
</gene>
<evidence type="ECO:0000256" key="1">
    <source>
        <dbReference type="ARBA" id="ARBA00004417"/>
    </source>
</evidence>
<dbReference type="PROSITE" id="PS50893">
    <property type="entry name" value="ABC_TRANSPORTER_2"/>
    <property type="match status" value="1"/>
</dbReference>
<feature type="compositionally biased region" description="Pro residues" evidence="6">
    <location>
        <begin position="337"/>
        <end position="348"/>
    </location>
</feature>
<dbReference type="NCBIfam" id="TIGR01727">
    <property type="entry name" value="oligo_HPY"/>
    <property type="match status" value="1"/>
</dbReference>
<evidence type="ECO:0000256" key="4">
    <source>
        <dbReference type="ARBA" id="ARBA00022741"/>
    </source>
</evidence>
<comment type="subcellular location">
    <subcellularLocation>
        <location evidence="1">Cell inner membrane</location>
        <topology evidence="1">Peripheral membrane protein</topology>
    </subcellularLocation>
</comment>
<name>A0A1H2TNF8_9RHOB</name>
<dbReference type="FunFam" id="3.40.50.300:FF:000016">
    <property type="entry name" value="Oligopeptide ABC transporter ATP-binding component"/>
    <property type="match status" value="1"/>
</dbReference>
<dbReference type="EMBL" id="FNMZ01000001">
    <property type="protein sequence ID" value="SDW45362.1"/>
    <property type="molecule type" value="Genomic_DNA"/>
</dbReference>
<organism evidence="8 9">
    <name type="scientific">Albimonas donghaensis</name>
    <dbReference type="NCBI Taxonomy" id="356660"/>
    <lineage>
        <taxon>Bacteria</taxon>
        <taxon>Pseudomonadati</taxon>
        <taxon>Pseudomonadota</taxon>
        <taxon>Alphaproteobacteria</taxon>
        <taxon>Rhodobacterales</taxon>
        <taxon>Paracoccaceae</taxon>
        <taxon>Albimonas</taxon>
    </lineage>
</organism>
<accession>A0A1H2TNF8</accession>
<dbReference type="RefSeq" id="WP_092680027.1">
    <property type="nucleotide sequence ID" value="NZ_FNMZ01000001.1"/>
</dbReference>
<sequence>MTSPDLSAPATEGETPLLSVRGLARHYPVRLPGGLFGRPGLLKAVDGIDFDLARGETLGLVGESGCGKSTTAKLALGLIPPSAGEIRFDGAPAPAPARQDAAWRARRRRMQMVYQDPLGALDRRLGILDQIAEPFAIHAPATPRGEARERAAALMDAVGLRPDMAARFPHELSGGQRQRVVIARALALEPDLLVCDEPVSALDVSIQAQVLNLLDDLRARTGFASLFISHDLKVVRQMADRVAVMYLGRIVEEGPPETLFRAPLHPYAQALVAAVPVPGRRRARTALRGDPPNPVDAPPGCPFHPRCPVAIARCATERPPLLRDAGRAVACHLAPASPAPASPTPASPPHAAVSAAA</sequence>
<evidence type="ECO:0000256" key="6">
    <source>
        <dbReference type="SAM" id="MobiDB-lite"/>
    </source>
</evidence>
<feature type="domain" description="ABC transporter" evidence="7">
    <location>
        <begin position="29"/>
        <end position="272"/>
    </location>
</feature>
<evidence type="ECO:0000256" key="2">
    <source>
        <dbReference type="ARBA" id="ARBA00005417"/>
    </source>
</evidence>
<dbReference type="PANTHER" id="PTHR43776">
    <property type="entry name" value="TRANSPORT ATP-BINDING PROTEIN"/>
    <property type="match status" value="1"/>
</dbReference>
<evidence type="ECO:0000256" key="5">
    <source>
        <dbReference type="ARBA" id="ARBA00022840"/>
    </source>
</evidence>
<dbReference type="InterPro" id="IPR003593">
    <property type="entry name" value="AAA+_ATPase"/>
</dbReference>
<keyword evidence="4" id="KW-0547">Nucleotide-binding</keyword>
<evidence type="ECO:0000313" key="8">
    <source>
        <dbReference type="EMBL" id="SDW45362.1"/>
    </source>
</evidence>
<dbReference type="Pfam" id="PF08352">
    <property type="entry name" value="oligo_HPY"/>
    <property type="match status" value="1"/>
</dbReference>
<protein>
    <submittedName>
        <fullName evidence="8">Peptide/nickel transport system ATP-binding protein</fullName>
    </submittedName>
</protein>
<dbReference type="InterPro" id="IPR003439">
    <property type="entry name" value="ABC_transporter-like_ATP-bd"/>
</dbReference>
<dbReference type="InterPro" id="IPR013563">
    <property type="entry name" value="Oligopep_ABC_C"/>
</dbReference>
<dbReference type="InterPro" id="IPR050319">
    <property type="entry name" value="ABC_transp_ATP-bind"/>
</dbReference>
<keyword evidence="9" id="KW-1185">Reference proteome</keyword>
<dbReference type="GO" id="GO:0055085">
    <property type="term" value="P:transmembrane transport"/>
    <property type="evidence" value="ECO:0007669"/>
    <property type="project" value="UniProtKB-ARBA"/>
</dbReference>
<evidence type="ECO:0000256" key="3">
    <source>
        <dbReference type="ARBA" id="ARBA00022448"/>
    </source>
</evidence>
<reference evidence="8 9" key="1">
    <citation type="submission" date="2016-10" db="EMBL/GenBank/DDBJ databases">
        <authorList>
            <person name="de Groot N.N."/>
        </authorList>
    </citation>
    <scope>NUCLEOTIDE SEQUENCE [LARGE SCALE GENOMIC DNA]</scope>
    <source>
        <strain evidence="8 9">DSM 17890</strain>
    </source>
</reference>
<evidence type="ECO:0000259" key="7">
    <source>
        <dbReference type="PROSITE" id="PS50893"/>
    </source>
</evidence>
<dbReference type="SMART" id="SM00382">
    <property type="entry name" value="AAA"/>
    <property type="match status" value="1"/>
</dbReference>
<dbReference type="OrthoDB" id="9802264at2"/>
<dbReference type="GO" id="GO:0005524">
    <property type="term" value="F:ATP binding"/>
    <property type="evidence" value="ECO:0007669"/>
    <property type="project" value="UniProtKB-KW"/>
</dbReference>
<keyword evidence="5 8" id="KW-0067">ATP-binding</keyword>